<dbReference type="GO" id="GO:0016491">
    <property type="term" value="F:oxidoreductase activity"/>
    <property type="evidence" value="ECO:0007669"/>
    <property type="project" value="InterPro"/>
</dbReference>
<protein>
    <recommendedName>
        <fullName evidence="3">Berberine/berberine-like domain-containing protein</fullName>
    </recommendedName>
</protein>
<evidence type="ECO:0000256" key="2">
    <source>
        <dbReference type="ARBA" id="ARBA00022827"/>
    </source>
</evidence>
<dbReference type="PANTHER" id="PTHR32448">
    <property type="entry name" value="OS08G0158400 PROTEIN"/>
    <property type="match status" value="1"/>
</dbReference>
<keyword evidence="5" id="KW-1185">Reference proteome</keyword>
<name>A0A8J4RWJ8_9ROSI</name>
<comment type="caution">
    <text evidence="4">The sequence shown here is derived from an EMBL/GenBank/DDBJ whole genome shotgun (WGS) entry which is preliminary data.</text>
</comment>
<dbReference type="EMBL" id="JRKL02000092">
    <property type="protein sequence ID" value="KAF3975249.1"/>
    <property type="molecule type" value="Genomic_DNA"/>
</dbReference>
<dbReference type="OrthoDB" id="407275at2759"/>
<evidence type="ECO:0000256" key="1">
    <source>
        <dbReference type="ARBA" id="ARBA00022630"/>
    </source>
</evidence>
<evidence type="ECO:0000313" key="4">
    <source>
        <dbReference type="EMBL" id="KAF3975249.1"/>
    </source>
</evidence>
<dbReference type="Gene3D" id="3.40.462.20">
    <property type="match status" value="1"/>
</dbReference>
<proteinExistence type="predicted"/>
<reference evidence="4" key="1">
    <citation type="submission" date="2020-03" db="EMBL/GenBank/DDBJ databases">
        <title>Castanea mollissima Vanexum genome sequencing.</title>
        <authorList>
            <person name="Staton M."/>
        </authorList>
    </citation>
    <scope>NUCLEOTIDE SEQUENCE</scope>
    <source>
        <tissue evidence="4">Leaf</tissue>
    </source>
</reference>
<gene>
    <name evidence="4" type="ORF">CMV_001479</name>
</gene>
<sequence length="177" mass="20308">MQKSFPELGLVSEDCKEMSWIQSILYFAGFQNGQSLEVLLNRTLTVNSYKAKSDYVRQPIPEAALEGIWPRLFDKEAQSSVIILNPYGGRMSEISESATPFPHRAGVIGKIQYLVYWSEEGTAATKKHVRRRTSVRQASVWGTKYFKNNFKRLVFVKTVFDPTNFFRNEQSIPPLSF</sequence>
<dbReference type="Proteomes" id="UP000737018">
    <property type="component" value="Unassembled WGS sequence"/>
</dbReference>
<keyword evidence="1" id="KW-0285">Flavoprotein</keyword>
<accession>A0A8J4RWJ8</accession>
<dbReference type="GO" id="GO:0050660">
    <property type="term" value="F:flavin adenine dinucleotide binding"/>
    <property type="evidence" value="ECO:0007669"/>
    <property type="project" value="InterPro"/>
</dbReference>
<dbReference type="AlphaFoldDB" id="A0A8J4RWJ8"/>
<feature type="domain" description="Berberine/berberine-like" evidence="3">
    <location>
        <begin position="139"/>
        <end position="173"/>
    </location>
</feature>
<organism evidence="4 5">
    <name type="scientific">Castanea mollissima</name>
    <name type="common">Chinese chestnut</name>
    <dbReference type="NCBI Taxonomy" id="60419"/>
    <lineage>
        <taxon>Eukaryota</taxon>
        <taxon>Viridiplantae</taxon>
        <taxon>Streptophyta</taxon>
        <taxon>Embryophyta</taxon>
        <taxon>Tracheophyta</taxon>
        <taxon>Spermatophyta</taxon>
        <taxon>Magnoliopsida</taxon>
        <taxon>eudicotyledons</taxon>
        <taxon>Gunneridae</taxon>
        <taxon>Pentapetalae</taxon>
        <taxon>rosids</taxon>
        <taxon>fabids</taxon>
        <taxon>Fagales</taxon>
        <taxon>Fagaceae</taxon>
        <taxon>Castanea</taxon>
    </lineage>
</organism>
<dbReference type="InterPro" id="IPR012951">
    <property type="entry name" value="BBE"/>
</dbReference>
<evidence type="ECO:0000259" key="3">
    <source>
        <dbReference type="Pfam" id="PF08031"/>
    </source>
</evidence>
<dbReference type="Pfam" id="PF08031">
    <property type="entry name" value="BBE"/>
    <property type="match status" value="1"/>
</dbReference>
<evidence type="ECO:0000313" key="5">
    <source>
        <dbReference type="Proteomes" id="UP000737018"/>
    </source>
</evidence>
<keyword evidence="2" id="KW-0274">FAD</keyword>